<proteinExistence type="predicted"/>
<keyword evidence="2" id="KW-0456">Lyase</keyword>
<dbReference type="EMBL" id="CADCSY010000009">
    <property type="protein sequence ID" value="CAA9213138.1"/>
    <property type="molecule type" value="Genomic_DNA"/>
</dbReference>
<feature type="non-terminal residue" evidence="2">
    <location>
        <position position="1"/>
    </location>
</feature>
<feature type="compositionally biased region" description="Basic residues" evidence="1">
    <location>
        <begin position="56"/>
        <end position="92"/>
    </location>
</feature>
<feature type="compositionally biased region" description="Basic residues" evidence="1">
    <location>
        <begin position="154"/>
        <end position="164"/>
    </location>
</feature>
<gene>
    <name evidence="2" type="ORF">AVDCRST_MAG20-235</name>
</gene>
<dbReference type="GO" id="GO:0016829">
    <property type="term" value="F:lyase activity"/>
    <property type="evidence" value="ECO:0007669"/>
    <property type="project" value="UniProtKB-KW"/>
</dbReference>
<feature type="compositionally biased region" description="Basic residues" evidence="1">
    <location>
        <begin position="101"/>
        <end position="121"/>
    </location>
</feature>
<protein>
    <submittedName>
        <fullName evidence="2">L-malyl-CoA/beta-methylmalyl-CoA lyase</fullName>
    </submittedName>
</protein>
<feature type="compositionally biased region" description="Basic and acidic residues" evidence="1">
    <location>
        <begin position="122"/>
        <end position="153"/>
    </location>
</feature>
<feature type="compositionally biased region" description="Low complexity" evidence="1">
    <location>
        <begin position="165"/>
        <end position="184"/>
    </location>
</feature>
<accession>A0A6J4H2I6</accession>
<feature type="non-terminal residue" evidence="2">
    <location>
        <position position="292"/>
    </location>
</feature>
<name>A0A6J4H2I6_9ACTN</name>
<evidence type="ECO:0000313" key="2">
    <source>
        <dbReference type="EMBL" id="CAA9213138.1"/>
    </source>
</evidence>
<feature type="compositionally biased region" description="Basic and acidic residues" evidence="1">
    <location>
        <begin position="20"/>
        <end position="29"/>
    </location>
</feature>
<reference evidence="2" key="1">
    <citation type="submission" date="2020-02" db="EMBL/GenBank/DDBJ databases">
        <authorList>
            <person name="Meier V. D."/>
        </authorList>
    </citation>
    <scope>NUCLEOTIDE SEQUENCE</scope>
    <source>
        <strain evidence="2">AVDCRST_MAG20</strain>
    </source>
</reference>
<evidence type="ECO:0000256" key="1">
    <source>
        <dbReference type="SAM" id="MobiDB-lite"/>
    </source>
</evidence>
<feature type="compositionally biased region" description="Low complexity" evidence="1">
    <location>
        <begin position="41"/>
        <end position="55"/>
    </location>
</feature>
<feature type="compositionally biased region" description="Pro residues" evidence="1">
    <location>
        <begin position="1"/>
        <end position="10"/>
    </location>
</feature>
<organism evidence="2">
    <name type="scientific">uncultured Acidimicrobiales bacterium</name>
    <dbReference type="NCBI Taxonomy" id="310071"/>
    <lineage>
        <taxon>Bacteria</taxon>
        <taxon>Bacillati</taxon>
        <taxon>Actinomycetota</taxon>
        <taxon>Acidimicrobiia</taxon>
        <taxon>Acidimicrobiales</taxon>
        <taxon>environmental samples</taxon>
    </lineage>
</organism>
<feature type="compositionally biased region" description="Basic and acidic residues" evidence="1">
    <location>
        <begin position="258"/>
        <end position="286"/>
    </location>
</feature>
<feature type="compositionally biased region" description="Basic and acidic residues" evidence="1">
    <location>
        <begin position="232"/>
        <end position="248"/>
    </location>
</feature>
<feature type="region of interest" description="Disordered" evidence="1">
    <location>
        <begin position="1"/>
        <end position="292"/>
    </location>
</feature>
<feature type="compositionally biased region" description="Basic residues" evidence="1">
    <location>
        <begin position="30"/>
        <end position="40"/>
    </location>
</feature>
<dbReference type="AlphaFoldDB" id="A0A6J4H2I6"/>
<sequence length="292" mass="32530">GTGPPPPPLRPLHARRQRAGPREGEGDPRRRPHLRPRGRRLPGCQARGPRPGVRSRLGRRLRPPGGRHPRQRPRHRVGSRRPGRRRHLRRGSRAGPQDRRPCRHRRDRAPPRRCRRPGRRPHLGDARDPGRHLRRPGDRSGVRPAGRPRDGHERHRQGAPRRARAGSPAHALRAPAVPAGGPPRRQGDPRRRLQRHQGRGGLRGGVRPGSPARLRRQDPDPPHTGGAVQPRVRPEPDGGRAGEGDHRGVPGGAGCRQGRGERERPDDREPPRRERPQGAGARRGDRCPPAGL</sequence>